<proteinExistence type="inferred from homology"/>
<evidence type="ECO:0000256" key="6">
    <source>
        <dbReference type="PIRNR" id="PIRNR000535"/>
    </source>
</evidence>
<dbReference type="PIRSF" id="PIRSF000535">
    <property type="entry name" value="1PFK/6PFK/LacC"/>
    <property type="match status" value="1"/>
</dbReference>
<keyword evidence="10" id="KW-1185">Reference proteome</keyword>
<dbReference type="RefSeq" id="WP_305753748.1">
    <property type="nucleotide sequence ID" value="NZ_JAPCKK010000011.1"/>
</dbReference>
<keyword evidence="5 6" id="KW-0067">ATP-binding</keyword>
<accession>A0ABT9FN37</accession>
<dbReference type="Pfam" id="PF00294">
    <property type="entry name" value="PfkB"/>
    <property type="match status" value="1"/>
</dbReference>
<name>A0ABT9FN37_9BACL</name>
<evidence type="ECO:0000256" key="4">
    <source>
        <dbReference type="ARBA" id="ARBA00022777"/>
    </source>
</evidence>
<protein>
    <recommendedName>
        <fullName evidence="6">Tagatose-6-phosphate kinase</fullName>
        <ecNumber evidence="6">2.7.1.144</ecNumber>
    </recommendedName>
</protein>
<evidence type="ECO:0000256" key="3">
    <source>
        <dbReference type="ARBA" id="ARBA00022741"/>
    </source>
</evidence>
<organism evidence="9 10">
    <name type="scientific">Paenibacillus zeirhizosphaerae</name>
    <dbReference type="NCBI Taxonomy" id="2987519"/>
    <lineage>
        <taxon>Bacteria</taxon>
        <taxon>Bacillati</taxon>
        <taxon>Bacillota</taxon>
        <taxon>Bacilli</taxon>
        <taxon>Bacillales</taxon>
        <taxon>Paenibacillaceae</taxon>
        <taxon>Paenibacillus</taxon>
    </lineage>
</organism>
<dbReference type="Gene3D" id="3.40.1190.20">
    <property type="match status" value="1"/>
</dbReference>
<dbReference type="PANTHER" id="PTHR46566">
    <property type="entry name" value="1-PHOSPHOFRUCTOKINASE-RELATED"/>
    <property type="match status" value="1"/>
</dbReference>
<dbReference type="InterPro" id="IPR011611">
    <property type="entry name" value="PfkB_dom"/>
</dbReference>
<feature type="domain" description="Carbohydrate kinase PfkB" evidence="8">
    <location>
        <begin position="9"/>
        <end position="292"/>
    </location>
</feature>
<evidence type="ECO:0000313" key="10">
    <source>
        <dbReference type="Proteomes" id="UP001241848"/>
    </source>
</evidence>
<comment type="similarity">
    <text evidence="6">Belongs to the carbohydrate kinase PfkB family. LacC subfamily.</text>
</comment>
<dbReference type="Proteomes" id="UP001241848">
    <property type="component" value="Unassembled WGS sequence"/>
</dbReference>
<evidence type="ECO:0000256" key="1">
    <source>
        <dbReference type="ARBA" id="ARBA00005380"/>
    </source>
</evidence>
<reference evidence="9 10" key="1">
    <citation type="submission" date="2022-10" db="EMBL/GenBank/DDBJ databases">
        <title>Paenibacillus description and whole genome data of maize root bacterial community.</title>
        <authorList>
            <person name="Marton D."/>
            <person name="Farkas M."/>
            <person name="Cserhati M."/>
        </authorList>
    </citation>
    <scope>NUCLEOTIDE SEQUENCE [LARGE SCALE GENOMIC DNA]</scope>
    <source>
        <strain evidence="9 10">P96</strain>
    </source>
</reference>
<keyword evidence="3 6" id="KW-0547">Nucleotide-binding</keyword>
<comment type="caution">
    <text evidence="9">The sequence shown here is derived from an EMBL/GenBank/DDBJ whole genome shotgun (WGS) entry which is preliminary data.</text>
</comment>
<keyword evidence="2 6" id="KW-0808">Transferase</keyword>
<evidence type="ECO:0000259" key="8">
    <source>
        <dbReference type="Pfam" id="PF00294"/>
    </source>
</evidence>
<dbReference type="PRINTS" id="PR00990">
    <property type="entry name" value="RIBOKINASE"/>
</dbReference>
<sequence>MITTVTLNAAVDKIYNIPGFQPDRVHRITENVTVPGGKGVNAARVIHTLGVPVRATGFAAGHTGHMLLESLQQEGITADFVTAARGETRLAITVLDPAAGTQTELIEGGPSVGPGELAALRDKLRLLAADSAWVLLSGSLPAGCPQGLYAELCELAKAQGARVALDASGEALREGLRGRPDLVKPNEEEAARFAGIAPGGGLAAMREAAAKLVQAGAGLAVVSLGADGVLAATAAASYRVTLPHADIVSPLGSGDAMVAGLVTGDLAGLGLPAMLRRGAACGTAAALHAMAGRITPADVLRLEKDIRVERL</sequence>
<dbReference type="InterPro" id="IPR029056">
    <property type="entry name" value="Ribokinase-like"/>
</dbReference>
<dbReference type="EMBL" id="JAPCKK010000011">
    <property type="protein sequence ID" value="MDP4096120.1"/>
    <property type="molecule type" value="Genomic_DNA"/>
</dbReference>
<dbReference type="NCBIfam" id="TIGR03168">
    <property type="entry name" value="1-PFK"/>
    <property type="match status" value="1"/>
</dbReference>
<comment type="pathway">
    <text evidence="6">Carbohydrate metabolism; D-tagatose 6-phosphate degradation; D-glyceraldehyde 3-phosphate and glycerone phosphate from D-tagatose 6-phosphate: step 1/2.</text>
</comment>
<dbReference type="PROSITE" id="PS00584">
    <property type="entry name" value="PFKB_KINASES_2"/>
    <property type="match status" value="1"/>
</dbReference>
<keyword evidence="4 7" id="KW-0418">Kinase</keyword>
<evidence type="ECO:0000256" key="2">
    <source>
        <dbReference type="ARBA" id="ARBA00022679"/>
    </source>
</evidence>
<comment type="catalytic activity">
    <reaction evidence="6">
        <text>D-tagatofuranose 6-phosphate + ATP = D-tagatofuranose 1,6-bisphosphate + ADP + H(+)</text>
        <dbReference type="Rhea" id="RHEA:12420"/>
        <dbReference type="ChEBI" id="CHEBI:15378"/>
        <dbReference type="ChEBI" id="CHEBI:30616"/>
        <dbReference type="ChEBI" id="CHEBI:58694"/>
        <dbReference type="ChEBI" id="CHEBI:58695"/>
        <dbReference type="ChEBI" id="CHEBI:456216"/>
        <dbReference type="EC" id="2.7.1.144"/>
    </reaction>
</comment>
<keyword evidence="6" id="KW-0423">Lactose metabolism</keyword>
<dbReference type="InterPro" id="IPR002139">
    <property type="entry name" value="Ribo/fructo_kinase"/>
</dbReference>
<evidence type="ECO:0000313" key="9">
    <source>
        <dbReference type="EMBL" id="MDP4096120.1"/>
    </source>
</evidence>
<dbReference type="InterPro" id="IPR002173">
    <property type="entry name" value="Carboh/pur_kinase_PfkB_CS"/>
</dbReference>
<dbReference type="PANTHER" id="PTHR46566:SF2">
    <property type="entry name" value="ATP-DEPENDENT 6-PHOSPHOFRUCTOKINASE ISOZYME 2"/>
    <property type="match status" value="1"/>
</dbReference>
<dbReference type="InterPro" id="IPR017583">
    <property type="entry name" value="Tagatose/fructose_Pkinase"/>
</dbReference>
<evidence type="ECO:0000256" key="5">
    <source>
        <dbReference type="ARBA" id="ARBA00022840"/>
    </source>
</evidence>
<evidence type="ECO:0000256" key="7">
    <source>
        <dbReference type="RuleBase" id="RU003704"/>
    </source>
</evidence>
<gene>
    <name evidence="9" type="ORF">OIN60_04970</name>
</gene>
<dbReference type="SUPFAM" id="SSF53613">
    <property type="entry name" value="Ribokinase-like"/>
    <property type="match status" value="1"/>
</dbReference>
<dbReference type="EC" id="2.7.1.144" evidence="6"/>
<dbReference type="CDD" id="cd01164">
    <property type="entry name" value="FruK_PfkB_like"/>
    <property type="match status" value="1"/>
</dbReference>
<comment type="similarity">
    <text evidence="1">Belongs to the carbohydrate kinase pfkB family.</text>
</comment>